<dbReference type="EMBL" id="MF370964">
    <property type="protein sequence ID" value="ASU03350.1"/>
    <property type="molecule type" value="Genomic_DNA"/>
</dbReference>
<protein>
    <recommendedName>
        <fullName evidence="1">Transglycosylase SLT domain-containing protein</fullName>
    </recommendedName>
</protein>
<organism evidence="2 3">
    <name type="scientific">Pseudoalteromonas phage J2-1</name>
    <dbReference type="NCBI Taxonomy" id="2023998"/>
    <lineage>
        <taxon>Viruses</taxon>
        <taxon>Duplodnaviria</taxon>
        <taxon>Heunggongvirae</taxon>
        <taxon>Uroviricota</taxon>
        <taxon>Caudoviricetes</taxon>
        <taxon>Qingdaovirus</taxon>
        <taxon>Qingdaovirus J21</taxon>
    </lineage>
</organism>
<dbReference type="RefSeq" id="YP_009791491.1">
    <property type="nucleotide sequence ID" value="NC_047839.1"/>
</dbReference>
<accession>A0A223LHA6</accession>
<name>A0A223LHA6_9CAUD</name>
<proteinExistence type="predicted"/>
<dbReference type="Proteomes" id="UP000222256">
    <property type="component" value="Segment"/>
</dbReference>
<evidence type="ECO:0000259" key="1">
    <source>
        <dbReference type="Pfam" id="PF01464"/>
    </source>
</evidence>
<dbReference type="Pfam" id="PF01464">
    <property type="entry name" value="SLT"/>
    <property type="match status" value="1"/>
</dbReference>
<dbReference type="KEGG" id="vg:54981673"/>
<sequence>MIDDPSNPFQHLEEDYYSENNQRRRVSEGRKSFWKMFAWINVILLCAVLSDAAYGNDCSEWNSLSAEQQYRLEYAYNYGKPYDKQWTMASLAWMESHGGRYRINIKSKDYGLFQINEKNIFNILGVTSYWKKQEMITKVVMDDALGAYLALDVLQHFEKVHKGNWKKMIMSYNIGNKKDDKSLKKGVDYYNKVVHHMNILKRCSNFK</sequence>
<dbReference type="InterPro" id="IPR008258">
    <property type="entry name" value="Transglycosylase_SLT_dom_1"/>
</dbReference>
<evidence type="ECO:0000313" key="3">
    <source>
        <dbReference type="Proteomes" id="UP000222256"/>
    </source>
</evidence>
<keyword evidence="3" id="KW-1185">Reference proteome</keyword>
<reference evidence="2 3" key="1">
    <citation type="submission" date="2017-06" db="EMBL/GenBank/DDBJ databases">
        <title>A Novel Lytic Pseudoalteromonas phage Isolated from Qingdao coast of China.</title>
        <authorList>
            <person name="Li H."/>
        </authorList>
    </citation>
    <scope>NUCLEOTIDE SEQUENCE [LARGE SCALE GENOMIC DNA]</scope>
</reference>
<evidence type="ECO:0000313" key="2">
    <source>
        <dbReference type="EMBL" id="ASU03350.1"/>
    </source>
</evidence>
<dbReference type="Gene3D" id="1.10.530.10">
    <property type="match status" value="1"/>
</dbReference>
<dbReference type="GeneID" id="54981673"/>
<dbReference type="SUPFAM" id="SSF53955">
    <property type="entry name" value="Lysozyme-like"/>
    <property type="match status" value="1"/>
</dbReference>
<dbReference type="InterPro" id="IPR023346">
    <property type="entry name" value="Lysozyme-like_dom_sf"/>
</dbReference>
<feature type="domain" description="Transglycosylase SLT" evidence="1">
    <location>
        <begin position="87"/>
        <end position="185"/>
    </location>
</feature>